<dbReference type="Proteomes" id="UP000265618">
    <property type="component" value="Unassembled WGS sequence"/>
</dbReference>
<reference evidence="1" key="1">
    <citation type="submission" date="2016-10" db="EMBL/GenBank/DDBJ databases">
        <authorList>
            <person name="Tanifuji G."/>
            <person name="Kume K."/>
            <person name="Nakayama T."/>
            <person name="Takabayashi S."/>
            <person name="Hashimoto T."/>
        </authorList>
    </citation>
    <scope>NUCLEOTIDE SEQUENCE</scope>
    <source>
        <strain evidence="1">NY0173</strain>
    </source>
</reference>
<dbReference type="AlphaFoldDB" id="A0A391NTP9"/>
<dbReference type="EMBL" id="BDIP01000183">
    <property type="protein sequence ID" value="GCA62114.1"/>
    <property type="molecule type" value="Genomic_DNA"/>
</dbReference>
<accession>A0A391NTP9</accession>
<evidence type="ECO:0000313" key="3">
    <source>
        <dbReference type="Proteomes" id="UP000265618"/>
    </source>
</evidence>
<comment type="caution">
    <text evidence="1">The sequence shown here is derived from an EMBL/GenBank/DDBJ whole genome shotgun (WGS) entry which is preliminary data.</text>
</comment>
<gene>
    <name evidence="1" type="ORF">KIPB_000750</name>
    <name evidence="2" type="ORF">KIPB_001321</name>
</gene>
<keyword evidence="3" id="KW-1185">Reference proteome</keyword>
<reference evidence="1 3" key="2">
    <citation type="journal article" date="2018" name="PLoS ONE">
        <title>The draft genome of Kipferlia bialata reveals reductive genome evolution in fornicate parasites.</title>
        <authorList>
            <person name="Tanifuji G."/>
            <person name="Takabayashi S."/>
            <person name="Kume K."/>
            <person name="Takagi M."/>
            <person name="Nakayama T."/>
            <person name="Kamikawa R."/>
            <person name="Inagaki Y."/>
            <person name="Hashimoto T."/>
        </authorList>
    </citation>
    <scope>NUCLEOTIDE SEQUENCE [LARGE SCALE GENOMIC DNA]</scope>
    <source>
        <strain evidence="1">NY0173</strain>
    </source>
</reference>
<dbReference type="EMBL" id="BDIP01000091">
    <property type="protein sequence ID" value="GCA62029.1"/>
    <property type="molecule type" value="Genomic_DNA"/>
</dbReference>
<organism evidence="1 3">
    <name type="scientific">Kipferlia bialata</name>
    <dbReference type="NCBI Taxonomy" id="797122"/>
    <lineage>
        <taxon>Eukaryota</taxon>
        <taxon>Metamonada</taxon>
        <taxon>Carpediemonas-like organisms</taxon>
        <taxon>Kipferlia</taxon>
    </lineage>
</organism>
<sequence>MKDRELLFARLERGDPCYLSDTRNKLCRGFKPKESPAAGDIVLVGVPVVGIYPVPDIPLHTELELDPCLTPLRRFDPAECVGEEGWVQYAPMCVPCVLLPKSECLSRGIHSLTDSLALIQELSAEAEAERSYEAWTKAALHANTLPPFNGQRRRPLLGMDTLVVTYTCGLALRLAGVRRGDKTV</sequence>
<protein>
    <submittedName>
        <fullName evidence="1">Uncharacterized protein</fullName>
    </submittedName>
</protein>
<name>A0A391NTP9_9EUKA</name>
<evidence type="ECO:0000313" key="1">
    <source>
        <dbReference type="EMBL" id="GCA62029.1"/>
    </source>
</evidence>
<evidence type="ECO:0000313" key="2">
    <source>
        <dbReference type="EMBL" id="GCA62114.1"/>
    </source>
</evidence>
<proteinExistence type="predicted"/>